<evidence type="ECO:0000256" key="1">
    <source>
        <dbReference type="SAM" id="MobiDB-lite"/>
    </source>
</evidence>
<organism evidence="3 4">
    <name type="scientific">Planosporangium mesophilum</name>
    <dbReference type="NCBI Taxonomy" id="689768"/>
    <lineage>
        <taxon>Bacteria</taxon>
        <taxon>Bacillati</taxon>
        <taxon>Actinomycetota</taxon>
        <taxon>Actinomycetes</taxon>
        <taxon>Micromonosporales</taxon>
        <taxon>Micromonosporaceae</taxon>
        <taxon>Planosporangium</taxon>
    </lineage>
</organism>
<dbReference type="AlphaFoldDB" id="A0A8J3TCS8"/>
<sequence length="303" mass="32466">MSEVPGTGNPTEGQGGYGPFQSKPGEAPPPGAGPAAEPSAQQPAAAPQPEPGVWSQPAPAANDPWSLFPEDRPGSPSWQPRIVPTPKPSRKRIVMAAIAGALAGLVVFGPTGYFVGYTTAPAPAPKPTAPTPGATSSLAAFERTQLRLNKPKFGADLEPIANSWMPWVANCAKSGDKDGPQLNAGEEARVSCRYPNITVFFVKYKSTDERDKAYAKYLPQNIDAKQLTPGVAEPSTKRTTSGSVNGRYIEFAYKTGTEPDPRPVCGVWWSDEKAPVAAYMLSFWGDGMGESWDPMRDVWRRYS</sequence>
<dbReference type="RefSeq" id="WP_168116309.1">
    <property type="nucleotide sequence ID" value="NZ_BOON01000029.1"/>
</dbReference>
<keyword evidence="2" id="KW-0472">Membrane</keyword>
<keyword evidence="2" id="KW-1133">Transmembrane helix</keyword>
<dbReference type="Proteomes" id="UP000599074">
    <property type="component" value="Unassembled WGS sequence"/>
</dbReference>
<evidence type="ECO:0000313" key="4">
    <source>
        <dbReference type="Proteomes" id="UP000599074"/>
    </source>
</evidence>
<evidence type="ECO:0000256" key="2">
    <source>
        <dbReference type="SAM" id="Phobius"/>
    </source>
</evidence>
<evidence type="ECO:0000313" key="3">
    <source>
        <dbReference type="EMBL" id="GII23507.1"/>
    </source>
</evidence>
<protein>
    <submittedName>
        <fullName evidence="3">Uncharacterized protein</fullName>
    </submittedName>
</protein>
<comment type="caution">
    <text evidence="3">The sequence shown here is derived from an EMBL/GenBank/DDBJ whole genome shotgun (WGS) entry which is preliminary data.</text>
</comment>
<proteinExistence type="predicted"/>
<keyword evidence="4" id="KW-1185">Reference proteome</keyword>
<feature type="region of interest" description="Disordered" evidence="1">
    <location>
        <begin position="1"/>
        <end position="88"/>
    </location>
</feature>
<accession>A0A8J3TCS8</accession>
<dbReference type="EMBL" id="BOON01000029">
    <property type="protein sequence ID" value="GII23507.1"/>
    <property type="molecule type" value="Genomic_DNA"/>
</dbReference>
<reference evidence="3" key="1">
    <citation type="submission" date="2021-01" db="EMBL/GenBank/DDBJ databases">
        <title>Whole genome shotgun sequence of Planosporangium mesophilum NBRC 109066.</title>
        <authorList>
            <person name="Komaki H."/>
            <person name="Tamura T."/>
        </authorList>
    </citation>
    <scope>NUCLEOTIDE SEQUENCE</scope>
    <source>
        <strain evidence="3">NBRC 109066</strain>
    </source>
</reference>
<feature type="compositionally biased region" description="Low complexity" evidence="1">
    <location>
        <begin position="33"/>
        <end position="47"/>
    </location>
</feature>
<name>A0A8J3TCS8_9ACTN</name>
<feature type="transmembrane region" description="Helical" evidence="2">
    <location>
        <begin position="93"/>
        <end position="115"/>
    </location>
</feature>
<keyword evidence="2" id="KW-0812">Transmembrane</keyword>
<gene>
    <name evidence="3" type="ORF">Pme01_31040</name>
</gene>